<organism evidence="5 6">
    <name type="scientific">Camelina sativa</name>
    <name type="common">False flax</name>
    <name type="synonym">Myagrum sativum</name>
    <dbReference type="NCBI Taxonomy" id="90675"/>
    <lineage>
        <taxon>Eukaryota</taxon>
        <taxon>Viridiplantae</taxon>
        <taxon>Streptophyta</taxon>
        <taxon>Embryophyta</taxon>
        <taxon>Tracheophyta</taxon>
        <taxon>Spermatophyta</taxon>
        <taxon>Magnoliopsida</taxon>
        <taxon>eudicotyledons</taxon>
        <taxon>Gunneridae</taxon>
        <taxon>Pentapetalae</taxon>
        <taxon>rosids</taxon>
        <taxon>malvids</taxon>
        <taxon>Brassicales</taxon>
        <taxon>Brassicaceae</taxon>
        <taxon>Camelineae</taxon>
        <taxon>Camelina</taxon>
    </lineage>
</organism>
<name>A0ABM1QZH7_CAMSA</name>
<dbReference type="Pfam" id="PF00249">
    <property type="entry name" value="Myb_DNA-binding"/>
    <property type="match status" value="1"/>
</dbReference>
<dbReference type="SUPFAM" id="SSF46689">
    <property type="entry name" value="Homeodomain-like"/>
    <property type="match status" value="1"/>
</dbReference>
<dbReference type="Proteomes" id="UP000694864">
    <property type="component" value="Chromosome 15"/>
</dbReference>
<reference evidence="6" key="2">
    <citation type="submission" date="2025-08" db="UniProtKB">
        <authorList>
            <consortium name="RefSeq"/>
        </authorList>
    </citation>
    <scope>IDENTIFICATION</scope>
    <source>
        <tissue evidence="6">Leaf</tissue>
    </source>
</reference>
<evidence type="ECO:0000313" key="5">
    <source>
        <dbReference type="Proteomes" id="UP000694864"/>
    </source>
</evidence>
<dbReference type="Gene3D" id="1.10.10.60">
    <property type="entry name" value="Homeodomain-like"/>
    <property type="match status" value="1"/>
</dbReference>
<dbReference type="InterPro" id="IPR001005">
    <property type="entry name" value="SANT/Myb"/>
</dbReference>
<sequence length="102" mass="11703">MPRWGYLQEADDFIEAQNLKPDARLWSSLLGACRIHGDDIRGQIAAEKLIALEPQNSRMRKSLNSLRYGPAKWSVIAQSLPGRIGKQCRERWHNHLNPDINN</sequence>
<evidence type="ECO:0000256" key="1">
    <source>
        <dbReference type="ARBA" id="ARBA00004123"/>
    </source>
</evidence>
<dbReference type="CDD" id="cd00167">
    <property type="entry name" value="SANT"/>
    <property type="match status" value="1"/>
</dbReference>
<keyword evidence="5" id="KW-1185">Reference proteome</keyword>
<evidence type="ECO:0000256" key="2">
    <source>
        <dbReference type="ARBA" id="ARBA00023242"/>
    </source>
</evidence>
<protein>
    <submittedName>
        <fullName evidence="6">Pentatricopeptide repeat-containing protein At3g09040, mitochondrial-like</fullName>
    </submittedName>
</protein>
<comment type="subcellular location">
    <subcellularLocation>
        <location evidence="1">Nucleus</location>
    </subcellularLocation>
</comment>
<feature type="domain" description="Myb-like" evidence="3">
    <location>
        <begin position="67"/>
        <end position="96"/>
    </location>
</feature>
<keyword evidence="2" id="KW-0539">Nucleus</keyword>
<dbReference type="InterPro" id="IPR009057">
    <property type="entry name" value="Homeodomain-like_sf"/>
</dbReference>
<dbReference type="PROSITE" id="PS51294">
    <property type="entry name" value="HTH_MYB"/>
    <property type="match status" value="1"/>
</dbReference>
<dbReference type="PANTHER" id="PTHR47926">
    <property type="entry name" value="PENTATRICOPEPTIDE REPEAT-CONTAINING PROTEIN"/>
    <property type="match status" value="1"/>
</dbReference>
<reference evidence="5" key="1">
    <citation type="journal article" date="2014" name="Nat. Commun.">
        <title>The emerging biofuel crop Camelina sativa retains a highly undifferentiated hexaploid genome structure.</title>
        <authorList>
            <person name="Kagale S."/>
            <person name="Koh C."/>
            <person name="Nixon J."/>
            <person name="Bollina V."/>
            <person name="Clarke W.E."/>
            <person name="Tuteja R."/>
            <person name="Spillane C."/>
            <person name="Robinson S.J."/>
            <person name="Links M.G."/>
            <person name="Clarke C."/>
            <person name="Higgins E.E."/>
            <person name="Huebert T."/>
            <person name="Sharpe A.G."/>
            <person name="Parkin I.A."/>
        </authorList>
    </citation>
    <scope>NUCLEOTIDE SEQUENCE [LARGE SCALE GENOMIC DNA]</scope>
    <source>
        <strain evidence="5">cv. DH55</strain>
    </source>
</reference>
<dbReference type="PROSITE" id="PS50090">
    <property type="entry name" value="MYB_LIKE"/>
    <property type="match status" value="1"/>
</dbReference>
<dbReference type="InterPro" id="IPR046960">
    <property type="entry name" value="PPR_At4g14850-like_plant"/>
</dbReference>
<evidence type="ECO:0000313" key="6">
    <source>
        <dbReference type="RefSeq" id="XP_019092165.1"/>
    </source>
</evidence>
<dbReference type="InterPro" id="IPR017930">
    <property type="entry name" value="Myb_dom"/>
</dbReference>
<evidence type="ECO:0000259" key="3">
    <source>
        <dbReference type="PROSITE" id="PS50090"/>
    </source>
</evidence>
<accession>A0ABM1QZH7</accession>
<feature type="domain" description="HTH myb-type" evidence="4">
    <location>
        <begin position="68"/>
        <end position="100"/>
    </location>
</feature>
<evidence type="ECO:0000259" key="4">
    <source>
        <dbReference type="PROSITE" id="PS51294"/>
    </source>
</evidence>
<dbReference type="RefSeq" id="XP_019092165.1">
    <property type="nucleotide sequence ID" value="XM_019236620.1"/>
</dbReference>
<gene>
    <name evidence="6" type="primary">LOC109125261</name>
</gene>
<dbReference type="GeneID" id="109125261"/>
<proteinExistence type="predicted"/>